<comment type="caution">
    <text evidence="1">The sequence shown here is derived from an EMBL/GenBank/DDBJ whole genome shotgun (WGS) entry which is preliminary data.</text>
</comment>
<evidence type="ECO:0000313" key="1">
    <source>
        <dbReference type="EMBL" id="TKR75130.1"/>
    </source>
</evidence>
<dbReference type="EMBL" id="RCHU01000552">
    <property type="protein sequence ID" value="TKS02089.1"/>
    <property type="molecule type" value="Genomic_DNA"/>
</dbReference>
<proteinExistence type="predicted"/>
<dbReference type="AlphaFoldDB" id="A0A4U5MYQ6"/>
<reference evidence="1" key="1">
    <citation type="submission" date="2018-10" db="EMBL/GenBank/DDBJ databases">
        <title>Population genomic analysis revealed the cold adaptation of white poplar.</title>
        <authorList>
            <person name="Liu Y.-J."/>
        </authorList>
    </citation>
    <scope>NUCLEOTIDE SEQUENCE [LARGE SCALE GENOMIC DNA]</scope>
    <source>
        <strain evidence="1">PAL-ZL1</strain>
    </source>
</reference>
<organism evidence="1">
    <name type="scientific">Populus alba</name>
    <name type="common">White poplar</name>
    <dbReference type="NCBI Taxonomy" id="43335"/>
    <lineage>
        <taxon>Eukaryota</taxon>
        <taxon>Viridiplantae</taxon>
        <taxon>Streptophyta</taxon>
        <taxon>Embryophyta</taxon>
        <taxon>Tracheophyta</taxon>
        <taxon>Spermatophyta</taxon>
        <taxon>Magnoliopsida</taxon>
        <taxon>eudicotyledons</taxon>
        <taxon>Gunneridae</taxon>
        <taxon>Pentapetalae</taxon>
        <taxon>rosids</taxon>
        <taxon>fabids</taxon>
        <taxon>Malpighiales</taxon>
        <taxon>Salicaceae</taxon>
        <taxon>Saliceae</taxon>
        <taxon>Populus</taxon>
    </lineage>
</organism>
<evidence type="ECO:0000313" key="2">
    <source>
        <dbReference type="EMBL" id="TKS02089.1"/>
    </source>
</evidence>
<dbReference type="EMBL" id="RCHU01001133">
    <property type="protein sequence ID" value="TKR75130.1"/>
    <property type="molecule type" value="Genomic_DNA"/>
</dbReference>
<accession>A0A4U5MYQ6</accession>
<sequence>MVAAMVGLGGGRSGAKLTERAASGAGEEMAGGLWLARRGKMRGKMAAQLKTGNGRFGFVLGLRGKESFWLARGENETEGKRLESGRRECAGAVSGAVGWRRGRLC</sequence>
<protein>
    <submittedName>
        <fullName evidence="1">Uncharacterized protein</fullName>
    </submittedName>
</protein>
<name>A0A4U5MYQ6_POPAL</name>
<gene>
    <name evidence="2" type="ORF">D5086_0000166580</name>
    <name evidence="1" type="ORF">D5086_0000288350</name>
</gene>